<dbReference type="InterPro" id="IPR036786">
    <property type="entry name" value="Ribosome_mat_SBDS_N_sf"/>
</dbReference>
<dbReference type="AlphaFoldDB" id="A0A0F7VCV0"/>
<reference evidence="4" key="3">
    <citation type="submission" date="2015-09" db="EMBL/GenBank/DDBJ databases">
        <authorList>
            <person name="Jackson K.R."/>
            <person name="Lunt B.L."/>
            <person name="Fisher J.N.B."/>
            <person name="Gardner A.V."/>
            <person name="Bailey M.E."/>
            <person name="Deus L.M."/>
            <person name="Earl A.S."/>
            <person name="Gibby P.D."/>
            <person name="Hartmann K.A."/>
            <person name="Liu J.E."/>
            <person name="Manci A.M."/>
            <person name="Nielsen D.A."/>
            <person name="Solomon M.B."/>
            <person name="Breakwell D.P."/>
            <person name="Burnett S.H."/>
            <person name="Grose J.H."/>
        </authorList>
    </citation>
    <scope>NUCLEOTIDE SEQUENCE [LARGE SCALE GENOMIC DNA]</scope>
    <source>
        <strain evidence="4">LaBioMMi 136</strain>
    </source>
</reference>
<dbReference type="Proteomes" id="UP000190744">
    <property type="component" value="Unassembled WGS sequence"/>
</dbReference>
<accession>A0A0F7VCV0</accession>
<dbReference type="EMBL" id="LJBN01000130">
    <property type="protein sequence ID" value="OOQ87016.1"/>
    <property type="molecule type" value="Genomic_DNA"/>
</dbReference>
<evidence type="ECO:0000313" key="3">
    <source>
        <dbReference type="EMBL" id="CEO59784.1"/>
    </source>
</evidence>
<feature type="region of interest" description="Disordered" evidence="1">
    <location>
        <begin position="93"/>
        <end position="115"/>
    </location>
</feature>
<evidence type="ECO:0000313" key="4">
    <source>
        <dbReference type="EMBL" id="OOQ87016.1"/>
    </source>
</evidence>
<proteinExistence type="predicted"/>
<dbReference type="OrthoDB" id="2567806at2759"/>
<organism evidence="3 5">
    <name type="scientific">Penicillium brasilianum</name>
    <dbReference type="NCBI Taxonomy" id="104259"/>
    <lineage>
        <taxon>Eukaryota</taxon>
        <taxon>Fungi</taxon>
        <taxon>Dikarya</taxon>
        <taxon>Ascomycota</taxon>
        <taxon>Pezizomycotina</taxon>
        <taxon>Eurotiomycetes</taxon>
        <taxon>Eurotiomycetidae</taxon>
        <taxon>Eurotiales</taxon>
        <taxon>Aspergillaceae</taxon>
        <taxon>Penicillium</taxon>
    </lineage>
</organism>
<dbReference type="SUPFAM" id="SSF89895">
    <property type="entry name" value="FYSH domain"/>
    <property type="match status" value="1"/>
</dbReference>
<keyword evidence="5" id="KW-1185">Reference proteome</keyword>
<evidence type="ECO:0000313" key="5">
    <source>
        <dbReference type="Proteomes" id="UP000042958"/>
    </source>
</evidence>
<reference evidence="5" key="2">
    <citation type="journal article" date="2015" name="Genome Announc.">
        <title>Draft genome sequence of the fungus Penicillium brasilianum MG11.</title>
        <authorList>
            <person name="Horn F."/>
            <person name="Linde J."/>
            <person name="Mattern D.J."/>
            <person name="Walther G."/>
            <person name="Guthke R."/>
            <person name="Brakhage A.A."/>
            <person name="Valiante V."/>
        </authorList>
    </citation>
    <scope>NUCLEOTIDE SEQUENCE [LARGE SCALE GENOMIC DNA]</scope>
    <source>
        <strain evidence="5">MG11</strain>
    </source>
</reference>
<dbReference type="InterPro" id="IPR019783">
    <property type="entry name" value="SDO1/SBDS_N"/>
</dbReference>
<dbReference type="STRING" id="104259.A0A0F7VCV0"/>
<dbReference type="Proteomes" id="UP000042958">
    <property type="component" value="Unassembled WGS sequence"/>
</dbReference>
<feature type="domain" description="Ribosome maturation protein SDO1/SBDS N-terminal" evidence="2">
    <location>
        <begin position="7"/>
        <end position="99"/>
    </location>
</feature>
<reference evidence="3" key="1">
    <citation type="submission" date="2014-11" db="EMBL/GenBank/DDBJ databases">
        <authorList>
            <person name="Zhu J."/>
            <person name="Qi W."/>
            <person name="Song R."/>
        </authorList>
    </citation>
    <scope>NUCLEOTIDE SEQUENCE [LARGE SCALE GENOMIC DNA]</scope>
</reference>
<reference evidence="6" key="4">
    <citation type="submission" date="2015-09" db="EMBL/GenBank/DDBJ databases">
        <authorList>
            <person name="Fill T.P."/>
            <person name="Baretta J.F."/>
            <person name="de Almeida L.G."/>
            <person name="Rocha M."/>
            <person name="de Souza D.H."/>
            <person name="Malavazi I."/>
            <person name="Cerdeira L.T."/>
            <person name="Hong H."/>
            <person name="Samborskyy M."/>
            <person name="de Vasconcelos A.T."/>
            <person name="Leadlay P."/>
            <person name="Rodrigues-Filho E."/>
        </authorList>
    </citation>
    <scope>NUCLEOTIDE SEQUENCE [LARGE SCALE GENOMIC DNA]</scope>
    <source>
        <strain evidence="6">LaBioMMi 136</strain>
    </source>
</reference>
<dbReference type="EMBL" id="CDHK01000004">
    <property type="protein sequence ID" value="CEO59784.1"/>
    <property type="molecule type" value="Genomic_DNA"/>
</dbReference>
<dbReference type="Gene3D" id="3.30.1250.10">
    <property type="entry name" value="Ribosome maturation protein SBDS, N-terminal domain"/>
    <property type="match status" value="1"/>
</dbReference>
<protein>
    <submittedName>
        <fullName evidence="4">RNA binding protein</fullName>
    </submittedName>
</protein>
<gene>
    <name evidence="4" type="ORF">PEBR_18996</name>
    <name evidence="3" type="ORF">PMG11_04442</name>
</gene>
<evidence type="ECO:0000259" key="2">
    <source>
        <dbReference type="Pfam" id="PF01172"/>
    </source>
</evidence>
<evidence type="ECO:0000313" key="6">
    <source>
        <dbReference type="Proteomes" id="UP000190744"/>
    </source>
</evidence>
<evidence type="ECO:0000256" key="1">
    <source>
        <dbReference type="SAM" id="MobiDB-lite"/>
    </source>
</evidence>
<name>A0A0F7VCV0_PENBI</name>
<dbReference type="Pfam" id="PF01172">
    <property type="entry name" value="SBDS_N"/>
    <property type="match status" value="1"/>
</dbReference>
<sequence length="115" mass="12854">MPRANDNTHKIFYKGRSEDFIVFVDDLDTLQKWKSDRSVPLTDVLNGWKIFVTHGHGAQGVLDSASNNALENEFGTSKEDDCLVKILEGGEYQTSTTREREGNKNVSMGSMGVTR</sequence>